<dbReference type="Proteomes" id="UP000830395">
    <property type="component" value="Chromosome 4"/>
</dbReference>
<protein>
    <submittedName>
        <fullName evidence="1">Uncharacterized protein</fullName>
    </submittedName>
</protein>
<name>A0ACC5Y6I7_9TELE</name>
<evidence type="ECO:0000313" key="2">
    <source>
        <dbReference type="Proteomes" id="UP000830395"/>
    </source>
</evidence>
<keyword evidence="2" id="KW-1185">Reference proteome</keyword>
<reference evidence="1" key="1">
    <citation type="submission" date="2020-02" db="EMBL/GenBank/DDBJ databases">
        <title>Genome sequencing of the panga catfish, Pangasius djambal.</title>
        <authorList>
            <person name="Wen M."/>
            <person name="Zahm M."/>
            <person name="Roques C."/>
            <person name="Cabau C."/>
            <person name="Klopp C."/>
            <person name="Donnadieu C."/>
            <person name="Jouanno E."/>
            <person name="Avarre J.-C."/>
            <person name="Campet M."/>
            <person name="Ha T."/>
            <person name="Dugue R."/>
            <person name="Lampietro C."/>
            <person name="Louis A."/>
            <person name="Herpin A."/>
            <person name="Echchiki A."/>
            <person name="Berthelot C."/>
            <person name="Parey E."/>
            <person name="Roest-Crollius H."/>
            <person name="Braasch I."/>
            <person name="Postlethwait J.H."/>
            <person name="Bobe J."/>
            <person name="Montfort J."/>
            <person name="Bouchez O."/>
            <person name="Begum T."/>
            <person name="Schartl M."/>
            <person name="Gustiano R."/>
            <person name="Guiguen Y."/>
        </authorList>
    </citation>
    <scope>NUCLEOTIDE SEQUENCE</scope>
    <source>
        <strain evidence="1">Pdj_M5554</strain>
    </source>
</reference>
<dbReference type="EMBL" id="CM040978">
    <property type="protein sequence ID" value="MCJ8731198.1"/>
    <property type="molecule type" value="Genomic_DNA"/>
</dbReference>
<accession>A0ACC5Y6I7</accession>
<gene>
    <name evidence="1" type="ORF">PDJAM_G00196690</name>
</gene>
<organism evidence="1 2">
    <name type="scientific">Pangasius djambal</name>
    <dbReference type="NCBI Taxonomy" id="1691987"/>
    <lineage>
        <taxon>Eukaryota</taxon>
        <taxon>Metazoa</taxon>
        <taxon>Chordata</taxon>
        <taxon>Craniata</taxon>
        <taxon>Vertebrata</taxon>
        <taxon>Euteleostomi</taxon>
        <taxon>Actinopterygii</taxon>
        <taxon>Neopterygii</taxon>
        <taxon>Teleostei</taxon>
        <taxon>Ostariophysi</taxon>
        <taxon>Siluriformes</taxon>
        <taxon>Pangasiidae</taxon>
        <taxon>Pangasius</taxon>
    </lineage>
</organism>
<proteinExistence type="predicted"/>
<evidence type="ECO:0000313" key="1">
    <source>
        <dbReference type="EMBL" id="MCJ8731198.1"/>
    </source>
</evidence>
<comment type="caution">
    <text evidence="1">The sequence shown here is derived from an EMBL/GenBank/DDBJ whole genome shotgun (WGS) entry which is preliminary data.</text>
</comment>
<sequence length="764" mass="83719">MEAAIDFKSLRAKFQEGSQLKQRPVVLDKPKRFPPIASRASYLPNSVVENKNPAISHFNLRDDQKILSGKPPSAVPSCFIPPDTNGIGSSVARRSFKDRHLPLVLPASSSSSPNSPKQEATASSKLVTSPINCKKKAMPTPFKPAKFSKSIKDILENAEHPESSKPQSECCTVENGFSHHNGGSKPGSSCPSPEQPSTPSPTAEDPSNEGSIPHVLSTLERAKKRFSPKNLLVYTRPKSFYSSKGLTESPPPPPPPPLEYENLRCDAESSSLKSGYRPANSPTLTAQNLPQANGINHRPGPVVHLNGDMKPVQPGACVPPLVKALPDMTSLGSLPKKPLRPPHVDLSAYRIQKLENTTEKASMKLAPGSGSVVAEAVAAENTPMPPPPQFDAPHFLDFASSVLEALNTNIINLAALEMEATDFSAPPPGPEEASDGNFHNDVIQKHVADPTEPADGNLQGSSLGHVADAQSITVLEAQLMEAMTTEISMNCPQNVLTDSYISSELPSEPSINQRDDLYENCDNVYEEVESISKFNFGQNSRKRKGAPKNPYAESPGNEDTRKSVWHVAQWMNVTSEPNGVTPARWDSAACIRRERSSPDHHEEKEARKKEKQRLGREKKEQKEKEKKENEMKKKFKITGQEEPMYHARVLLGSKLRKHDLPVKGGDTVSIIRTTNCPKGKWLARDSQNKYGYISVMNVELNMKEMLELGKRASQAIGRGHGEADTLSLSSRSSHYNPVLTSSFTDDSEEWTGDDETMSHLPENM</sequence>